<evidence type="ECO:0000256" key="1">
    <source>
        <dbReference type="PROSITE-ProRule" id="PRU00169"/>
    </source>
</evidence>
<dbReference type="Pfam" id="PF00072">
    <property type="entry name" value="Response_reg"/>
    <property type="match status" value="1"/>
</dbReference>
<dbReference type="PANTHER" id="PTHR37299:SF1">
    <property type="entry name" value="STAGE 0 SPORULATION PROTEIN A HOMOLOG"/>
    <property type="match status" value="1"/>
</dbReference>
<evidence type="ECO:0000313" key="4">
    <source>
        <dbReference type="EMBL" id="MEE1945420.1"/>
    </source>
</evidence>
<dbReference type="InterPro" id="IPR046947">
    <property type="entry name" value="LytR-like"/>
</dbReference>
<dbReference type="InterPro" id="IPR011006">
    <property type="entry name" value="CheY-like_superfamily"/>
</dbReference>
<dbReference type="InterPro" id="IPR007492">
    <property type="entry name" value="LytTR_DNA-bd_dom"/>
</dbReference>
<comment type="caution">
    <text evidence="4">The sequence shown here is derived from an EMBL/GenBank/DDBJ whole genome shotgun (WGS) entry which is preliminary data.</text>
</comment>
<dbReference type="Gene3D" id="2.40.50.1020">
    <property type="entry name" value="LytTr DNA-binding domain"/>
    <property type="match status" value="1"/>
</dbReference>
<protein>
    <submittedName>
        <fullName evidence="4">LytTR family DNA-binding domain-containing protein</fullName>
    </submittedName>
</protein>
<feature type="domain" description="HTH LytTR-type" evidence="3">
    <location>
        <begin position="139"/>
        <end position="237"/>
    </location>
</feature>
<dbReference type="InterPro" id="IPR001789">
    <property type="entry name" value="Sig_transdc_resp-reg_receiver"/>
</dbReference>
<dbReference type="Gene3D" id="3.40.50.2300">
    <property type="match status" value="1"/>
</dbReference>
<dbReference type="PROSITE" id="PS50930">
    <property type="entry name" value="HTH_LYTTR"/>
    <property type="match status" value="1"/>
</dbReference>
<sequence length="241" mass="27318">MSVPLTCIIIDDDDLDRLAVEAELANHGDLRLIGSFSNCLEAICFFKQHQPDVLFTDVDMPEINGMEMIKTINHLGSINVIISSHPEYALQGFQLKAFDFILKPLTSDRFEESIKRIVDFTQLKSKADAYDILFENEKIIFKEGHKIVNISAKEVIYLEAYGDYTKIVTGNKVYLTLITLSSFLESLPAGKFIRIHRSYVIAIGKVKCLNAKQVDMGNSRLPIGKTYLRETREVLSNYMAN</sequence>
<dbReference type="Proteomes" id="UP001336835">
    <property type="component" value="Unassembled WGS sequence"/>
</dbReference>
<dbReference type="Pfam" id="PF04397">
    <property type="entry name" value="LytTR"/>
    <property type="match status" value="1"/>
</dbReference>
<keyword evidence="1" id="KW-0597">Phosphoprotein</keyword>
<evidence type="ECO:0000259" key="3">
    <source>
        <dbReference type="PROSITE" id="PS50930"/>
    </source>
</evidence>
<accession>A0ABU7I7G6</accession>
<proteinExistence type="predicted"/>
<name>A0ABU7I7G6_9SPHI</name>
<gene>
    <name evidence="4" type="ORF">VRU48_09895</name>
</gene>
<dbReference type="RefSeq" id="WP_330107777.1">
    <property type="nucleotide sequence ID" value="NZ_JAZDQT010000002.1"/>
</dbReference>
<dbReference type="EMBL" id="JAZDQT010000002">
    <property type="protein sequence ID" value="MEE1945420.1"/>
    <property type="molecule type" value="Genomic_DNA"/>
</dbReference>
<dbReference type="PANTHER" id="PTHR37299">
    <property type="entry name" value="TRANSCRIPTIONAL REGULATOR-RELATED"/>
    <property type="match status" value="1"/>
</dbReference>
<dbReference type="SUPFAM" id="SSF52172">
    <property type="entry name" value="CheY-like"/>
    <property type="match status" value="1"/>
</dbReference>
<evidence type="ECO:0000313" key="5">
    <source>
        <dbReference type="Proteomes" id="UP001336835"/>
    </source>
</evidence>
<keyword evidence="4" id="KW-0238">DNA-binding</keyword>
<reference evidence="4 5" key="1">
    <citation type="submission" date="2024-01" db="EMBL/GenBank/DDBJ databases">
        <title>Pedobacter sp. nov., isolated from fresh soil.</title>
        <authorList>
            <person name="Le N.T.T."/>
        </authorList>
    </citation>
    <scope>NUCLEOTIDE SEQUENCE [LARGE SCALE GENOMIC DNA]</scope>
    <source>
        <strain evidence="4 5">KR3-3</strain>
    </source>
</reference>
<feature type="modified residue" description="4-aspartylphosphate" evidence="1">
    <location>
        <position position="57"/>
    </location>
</feature>
<dbReference type="PROSITE" id="PS50110">
    <property type="entry name" value="RESPONSE_REGULATORY"/>
    <property type="match status" value="1"/>
</dbReference>
<organism evidence="4 5">
    <name type="scientific">Pedobacter albus</name>
    <dbReference type="NCBI Taxonomy" id="3113905"/>
    <lineage>
        <taxon>Bacteria</taxon>
        <taxon>Pseudomonadati</taxon>
        <taxon>Bacteroidota</taxon>
        <taxon>Sphingobacteriia</taxon>
        <taxon>Sphingobacteriales</taxon>
        <taxon>Sphingobacteriaceae</taxon>
        <taxon>Pedobacter</taxon>
    </lineage>
</organism>
<dbReference type="GO" id="GO:0003677">
    <property type="term" value="F:DNA binding"/>
    <property type="evidence" value="ECO:0007669"/>
    <property type="project" value="UniProtKB-KW"/>
</dbReference>
<dbReference type="SMART" id="SM00448">
    <property type="entry name" value="REC"/>
    <property type="match status" value="1"/>
</dbReference>
<feature type="domain" description="Response regulatory" evidence="2">
    <location>
        <begin position="6"/>
        <end position="118"/>
    </location>
</feature>
<evidence type="ECO:0000259" key="2">
    <source>
        <dbReference type="PROSITE" id="PS50110"/>
    </source>
</evidence>
<keyword evidence="5" id="KW-1185">Reference proteome</keyword>
<dbReference type="SMART" id="SM00850">
    <property type="entry name" value="LytTR"/>
    <property type="match status" value="1"/>
</dbReference>